<dbReference type="Gene3D" id="3.60.15.10">
    <property type="entry name" value="Ribonuclease Z/Hydroxyacylglutathione hydrolase-like"/>
    <property type="match status" value="1"/>
</dbReference>
<dbReference type="CDD" id="cd06262">
    <property type="entry name" value="metallo-hydrolase-like_MBL-fold"/>
    <property type="match status" value="1"/>
</dbReference>
<sequence>MDSPSPVERLRTSGVVSLEGVEFDVENNVWIVGDDENAVVIDASHDHEAIARGLGDRELMAIVCTHGHSDHVNAAAGLADLTDSPILLHPDDTELWHRVHPGREPDAPLLHGEVLRAGGVELQVLHTPGHTPGGVSLYAPELSTVFTGDTLFPGGPGATEQASSDFPRIIASIREHLVSLPGETVVHPGHGESTTVAEATENLEVWASRGF</sequence>
<dbReference type="GO" id="GO:0016787">
    <property type="term" value="F:hydrolase activity"/>
    <property type="evidence" value="ECO:0007669"/>
    <property type="project" value="UniProtKB-KW"/>
</dbReference>
<dbReference type="AlphaFoldDB" id="A0A919CGM6"/>
<dbReference type="EMBL" id="BMXL01000003">
    <property type="protein sequence ID" value="GHD18983.1"/>
    <property type="molecule type" value="Genomic_DNA"/>
</dbReference>
<accession>A0A919CGM6</accession>
<proteinExistence type="predicted"/>
<evidence type="ECO:0000259" key="1">
    <source>
        <dbReference type="SMART" id="SM00849"/>
    </source>
</evidence>
<dbReference type="RefSeq" id="WP_017574211.1">
    <property type="nucleotide sequence ID" value="NZ_BMXL01000003.1"/>
</dbReference>
<dbReference type="PANTHER" id="PTHR46233">
    <property type="entry name" value="HYDROXYACYLGLUTATHIONE HYDROLASE GLOC"/>
    <property type="match status" value="1"/>
</dbReference>
<dbReference type="SMART" id="SM00849">
    <property type="entry name" value="Lactamase_B"/>
    <property type="match status" value="1"/>
</dbReference>
<dbReference type="Proteomes" id="UP000654947">
    <property type="component" value="Unassembled WGS sequence"/>
</dbReference>
<gene>
    <name evidence="2" type="ORF">GCM10007147_09730</name>
</gene>
<dbReference type="InterPro" id="IPR051453">
    <property type="entry name" value="MBL_Glyoxalase_II"/>
</dbReference>
<protein>
    <submittedName>
        <fullName evidence="2">Hydrolase</fullName>
    </submittedName>
</protein>
<dbReference type="InterPro" id="IPR001279">
    <property type="entry name" value="Metallo-B-lactamas"/>
</dbReference>
<comment type="caution">
    <text evidence="2">The sequence shown here is derived from an EMBL/GenBank/DDBJ whole genome shotgun (WGS) entry which is preliminary data.</text>
</comment>
<organism evidence="2 3">
    <name type="scientific">Nocardiopsis kunsanensis</name>
    <dbReference type="NCBI Taxonomy" id="141693"/>
    <lineage>
        <taxon>Bacteria</taxon>
        <taxon>Bacillati</taxon>
        <taxon>Actinomycetota</taxon>
        <taxon>Actinomycetes</taxon>
        <taxon>Streptosporangiales</taxon>
        <taxon>Nocardiopsidaceae</taxon>
        <taxon>Nocardiopsis</taxon>
    </lineage>
</organism>
<name>A0A919CGM6_9ACTN</name>
<keyword evidence="3" id="KW-1185">Reference proteome</keyword>
<evidence type="ECO:0000313" key="3">
    <source>
        <dbReference type="Proteomes" id="UP000654947"/>
    </source>
</evidence>
<feature type="domain" description="Metallo-beta-lactamase" evidence="1">
    <location>
        <begin position="26"/>
        <end position="190"/>
    </location>
</feature>
<dbReference type="PANTHER" id="PTHR46233:SF4">
    <property type="entry name" value="METALLO-BETA-LACTAMASE DOMAIN-CONTAINING PROTEIN"/>
    <property type="match status" value="1"/>
</dbReference>
<dbReference type="Pfam" id="PF00753">
    <property type="entry name" value="Lactamase_B"/>
    <property type="match status" value="1"/>
</dbReference>
<dbReference type="SUPFAM" id="SSF56281">
    <property type="entry name" value="Metallo-hydrolase/oxidoreductase"/>
    <property type="match status" value="1"/>
</dbReference>
<keyword evidence="2" id="KW-0378">Hydrolase</keyword>
<reference evidence="2 3" key="1">
    <citation type="journal article" date="2014" name="Int. J. Syst. Evol. Microbiol.">
        <title>Complete genome sequence of Corynebacterium casei LMG S-19264T (=DSM 44701T), isolated from a smear-ripened cheese.</title>
        <authorList>
            <consortium name="US DOE Joint Genome Institute (JGI-PGF)"/>
            <person name="Walter F."/>
            <person name="Albersmeier A."/>
            <person name="Kalinowski J."/>
            <person name="Ruckert C."/>
        </authorList>
    </citation>
    <scope>NUCLEOTIDE SEQUENCE [LARGE SCALE GENOMIC DNA]</scope>
    <source>
        <strain evidence="2 3">KCTC 19473</strain>
    </source>
</reference>
<dbReference type="InterPro" id="IPR036866">
    <property type="entry name" value="RibonucZ/Hydroxyglut_hydro"/>
</dbReference>
<evidence type="ECO:0000313" key="2">
    <source>
        <dbReference type="EMBL" id="GHD18983.1"/>
    </source>
</evidence>